<evidence type="ECO:0000313" key="1">
    <source>
        <dbReference type="EMBL" id="KZN37255.1"/>
    </source>
</evidence>
<dbReference type="InterPro" id="IPR016936">
    <property type="entry name" value="UCP029693"/>
</dbReference>
<evidence type="ECO:0008006" key="3">
    <source>
        <dbReference type="Google" id="ProtNLM"/>
    </source>
</evidence>
<dbReference type="AlphaFoldDB" id="A0A161ZWS2"/>
<dbReference type="RefSeq" id="WP_063355613.1">
    <property type="nucleotide sequence ID" value="NZ_AQHB01000031.1"/>
</dbReference>
<accession>A0A161ZWS2</accession>
<name>A0A161ZWS2_9GAMM</name>
<organism evidence="1 2">
    <name type="scientific">Pseudoalteromonas luteoviolacea DSM 6061</name>
    <dbReference type="NCBI Taxonomy" id="1365250"/>
    <lineage>
        <taxon>Bacteria</taxon>
        <taxon>Pseudomonadati</taxon>
        <taxon>Pseudomonadota</taxon>
        <taxon>Gammaproteobacteria</taxon>
        <taxon>Alteromonadales</taxon>
        <taxon>Pseudoalteromonadaceae</taxon>
        <taxon>Pseudoalteromonas</taxon>
    </lineage>
</organism>
<dbReference type="Proteomes" id="UP000076643">
    <property type="component" value="Unassembled WGS sequence"/>
</dbReference>
<protein>
    <recommendedName>
        <fullName evidence="3">DUF2333 domain-containing protein</fullName>
    </recommendedName>
</protein>
<dbReference type="PIRSF" id="PIRSF029693">
    <property type="entry name" value="UCP029693"/>
    <property type="match status" value="1"/>
</dbReference>
<comment type="caution">
    <text evidence="1">The sequence shown here is derived from an EMBL/GenBank/DDBJ whole genome shotgun (WGS) entry which is preliminary data.</text>
</comment>
<reference evidence="1 2" key="1">
    <citation type="submission" date="2013-07" db="EMBL/GenBank/DDBJ databases">
        <title>Comparative Genomic and Metabolomic Analysis of Twelve Strains of Pseudoalteromonas luteoviolacea.</title>
        <authorList>
            <person name="Vynne N.G."/>
            <person name="Mansson M."/>
            <person name="Gram L."/>
        </authorList>
    </citation>
    <scope>NUCLEOTIDE SEQUENCE [LARGE SCALE GENOMIC DNA]</scope>
    <source>
        <strain evidence="1 2">DSM 6061</strain>
    </source>
</reference>
<proteinExistence type="predicted"/>
<gene>
    <name evidence="1" type="ORF">N475_16300</name>
</gene>
<evidence type="ECO:0000313" key="2">
    <source>
        <dbReference type="Proteomes" id="UP000076643"/>
    </source>
</evidence>
<dbReference type="Pfam" id="PF10095">
    <property type="entry name" value="DUF2333"/>
    <property type="match status" value="1"/>
</dbReference>
<dbReference type="EMBL" id="AUYB01000104">
    <property type="protein sequence ID" value="KZN37255.1"/>
    <property type="molecule type" value="Genomic_DNA"/>
</dbReference>
<dbReference type="STRING" id="43657.S4054249_19340"/>
<dbReference type="PATRIC" id="fig|1365250.3.peg.2851"/>
<sequence length="328" mass="36577">MNEHKGKVFSALAGLLLIGYILAVYWSFEPEQFDVVERAKAQAQEQNAKLVTGYVTTNTLIEVMQTLLDKPGGYLSNDVLPPSVIMDNMPAWEFGVLEMSRDLALSMRKDFSRSQSQSTEHPSLKKAQPKFNISSTAWILPSAEGEYQVGINYLREYQTQIANQAEVGSQFYARADNLRGWLKEAEKRLGSLSQRLSASVGQERINTDLAGDSAALQATSGMEQTIVKTSWWQIDDVFYESRGATWALIHFLKAVEHDFSDVLEKKNAKISLQQIIRELEATQETVWSPMILNGSGFGFVANHSLVMANYISRANAALIELSELLAQG</sequence>
<keyword evidence="2" id="KW-1185">Reference proteome</keyword>